<evidence type="ECO:0000313" key="3">
    <source>
        <dbReference type="Proteomes" id="UP000051952"/>
    </source>
</evidence>
<dbReference type="SUPFAM" id="SSF51730">
    <property type="entry name" value="FAD-linked oxidoreductase"/>
    <property type="match status" value="1"/>
</dbReference>
<proteinExistence type="predicted"/>
<organism evidence="2 3">
    <name type="scientific">Bodo saltans</name>
    <name type="common">Flagellated protozoan</name>
    <dbReference type="NCBI Taxonomy" id="75058"/>
    <lineage>
        <taxon>Eukaryota</taxon>
        <taxon>Discoba</taxon>
        <taxon>Euglenozoa</taxon>
        <taxon>Kinetoplastea</taxon>
        <taxon>Metakinetoplastina</taxon>
        <taxon>Eubodonida</taxon>
        <taxon>Bodonidae</taxon>
        <taxon>Bodo</taxon>
    </lineage>
</organism>
<keyword evidence="1" id="KW-0560">Oxidoreductase</keyword>
<accession>A0A0S4JGI8</accession>
<dbReference type="GO" id="GO:0016491">
    <property type="term" value="F:oxidoreductase activity"/>
    <property type="evidence" value="ECO:0007669"/>
    <property type="project" value="UniProtKB-KW"/>
</dbReference>
<evidence type="ECO:0000256" key="1">
    <source>
        <dbReference type="ARBA" id="ARBA00023002"/>
    </source>
</evidence>
<reference evidence="3" key="1">
    <citation type="submission" date="2015-09" db="EMBL/GenBank/DDBJ databases">
        <authorList>
            <consortium name="Pathogen Informatics"/>
        </authorList>
    </citation>
    <scope>NUCLEOTIDE SEQUENCE [LARGE SCALE GENOMIC DNA]</scope>
    <source>
        <strain evidence="3">Lake Konstanz</strain>
    </source>
</reference>
<protein>
    <recommendedName>
        <fullName evidence="4">Methylenetetrahydrofolate reductase (NAD(P)H)</fullName>
    </recommendedName>
</protein>
<dbReference type="Proteomes" id="UP000051952">
    <property type="component" value="Unassembled WGS sequence"/>
</dbReference>
<dbReference type="EMBL" id="CYKH01001652">
    <property type="protein sequence ID" value="CUG88552.1"/>
    <property type="molecule type" value="Genomic_DNA"/>
</dbReference>
<dbReference type="InterPro" id="IPR029041">
    <property type="entry name" value="FAD-linked_oxidoreductase-like"/>
</dbReference>
<evidence type="ECO:0008006" key="4">
    <source>
        <dbReference type="Google" id="ProtNLM"/>
    </source>
</evidence>
<dbReference type="OrthoDB" id="40323at2759"/>
<dbReference type="Gene3D" id="3.20.20.220">
    <property type="match status" value="2"/>
</dbReference>
<evidence type="ECO:0000313" key="2">
    <source>
        <dbReference type="EMBL" id="CUG88552.1"/>
    </source>
</evidence>
<keyword evidence="3" id="KW-1185">Reference proteome</keyword>
<dbReference type="VEuPathDB" id="TriTrypDB:BSAL_15980"/>
<sequence>MSALNAATDATVVTVESSATSSSLFHQRVARREGGIVTYGMTPPKLTTEVSKLPTLADTQRQRLISVPADAVILYDIHDEKDRATEIPRPFPFSETLNGMSALNAATDATVVVDVVAVESSATSSSLFHQKVARREGGIVTYGMTPPKLTTEASKLPTLADTQRQRLISVPADAVILYDIHDEKDRATEIPRPFPFSETLNGLDWAEQLGDVGKPYVHFRCIAKYDAPEFEAQLKDRLPVNNNAVVVVGGAAAAQQLPITMDQAYEIRRTVAPELFVGAVAIAERHAAKGNEHERMLQKQTVGGVSFFVTQCVYNLEEAKNLLSDYASTCKKQGIPMVPILVTITPCGSAKTLEFLGWLGVKVSKWLENDLRDAADQGLILEESVDALLHLFKELLHFARKKGIPLGCNVESVAVRKVEIEASIRLATEIKKILEQEDSGAAATVNPATPII</sequence>
<gene>
    <name evidence="2" type="ORF">BSAL_15980</name>
</gene>
<name>A0A0S4JGI8_BODSA</name>
<dbReference type="AlphaFoldDB" id="A0A0S4JGI8"/>